<feature type="compositionally biased region" description="Basic residues" evidence="1">
    <location>
        <begin position="78"/>
        <end position="92"/>
    </location>
</feature>
<feature type="region of interest" description="Disordered" evidence="1">
    <location>
        <begin position="1"/>
        <end position="273"/>
    </location>
</feature>
<dbReference type="EMBL" id="JAURUE010000002">
    <property type="protein sequence ID" value="MDP9615287.1"/>
    <property type="molecule type" value="Genomic_DNA"/>
</dbReference>
<protein>
    <submittedName>
        <fullName evidence="2">Uncharacterized protein</fullName>
    </submittedName>
</protein>
<feature type="compositionally biased region" description="Low complexity" evidence="1">
    <location>
        <begin position="55"/>
        <end position="67"/>
    </location>
</feature>
<gene>
    <name evidence="2" type="ORF">JOF35_007625</name>
</gene>
<feature type="compositionally biased region" description="Basic residues" evidence="1">
    <location>
        <begin position="177"/>
        <end position="210"/>
    </location>
</feature>
<proteinExistence type="predicted"/>
<accession>A0ABT9L3J4</accession>
<organism evidence="2 3">
    <name type="scientific">Streptomyces demainii</name>
    <dbReference type="NCBI Taxonomy" id="588122"/>
    <lineage>
        <taxon>Bacteria</taxon>
        <taxon>Bacillati</taxon>
        <taxon>Actinomycetota</taxon>
        <taxon>Actinomycetes</taxon>
        <taxon>Kitasatosporales</taxon>
        <taxon>Streptomycetaceae</taxon>
        <taxon>Streptomyces</taxon>
    </lineage>
</organism>
<evidence type="ECO:0000313" key="3">
    <source>
        <dbReference type="Proteomes" id="UP001234880"/>
    </source>
</evidence>
<reference evidence="2 3" key="1">
    <citation type="submission" date="2023-07" db="EMBL/GenBank/DDBJ databases">
        <title>Sequencing the genomes of 1000 actinobacteria strains.</title>
        <authorList>
            <person name="Klenk H.-P."/>
        </authorList>
    </citation>
    <scope>NUCLEOTIDE SEQUENCE [LARGE SCALE GENOMIC DNA]</scope>
    <source>
        <strain evidence="2 3">DSM 41600</strain>
    </source>
</reference>
<sequence length="273" mass="29448">MAYAGRRLTRPAGTSRGPDRPARPPGATGFGQSGGRCECPGRPVTPCVAVRDGRAAAGAAGPTAPAGSDRSAVVPRHGTARRGRGRSCRAHGVRPGPTDRRRDAAHRVHGRAPRGAAEGIRRPPLQARLDHRPRRPASRRPARRRPAPRRPARRRPARRRPAPCRPAPCRPASCRPVPRRPARRRPASHRPAPHRPAPHRPAPRRSRRSTTPRACHPLPRALTDTGRPRGADAPPRTGRPAGADAPPWTGRPRAPRGRGGRGRRGLALTPRLP</sequence>
<feature type="compositionally biased region" description="Basic residues" evidence="1">
    <location>
        <begin position="253"/>
        <end position="264"/>
    </location>
</feature>
<feature type="compositionally biased region" description="Basic and acidic residues" evidence="1">
    <location>
        <begin position="97"/>
        <end position="106"/>
    </location>
</feature>
<dbReference type="Proteomes" id="UP001234880">
    <property type="component" value="Unassembled WGS sequence"/>
</dbReference>
<feature type="compositionally biased region" description="Basic residues" evidence="1">
    <location>
        <begin position="131"/>
        <end position="162"/>
    </location>
</feature>
<keyword evidence="3" id="KW-1185">Reference proteome</keyword>
<evidence type="ECO:0000256" key="1">
    <source>
        <dbReference type="SAM" id="MobiDB-lite"/>
    </source>
</evidence>
<name>A0ABT9L3J4_9ACTN</name>
<comment type="caution">
    <text evidence="2">The sequence shown here is derived from an EMBL/GenBank/DDBJ whole genome shotgun (WGS) entry which is preliminary data.</text>
</comment>
<evidence type="ECO:0000313" key="2">
    <source>
        <dbReference type="EMBL" id="MDP9615287.1"/>
    </source>
</evidence>